<dbReference type="EMBL" id="CP021417">
    <property type="protein sequence ID" value="ARU46028.1"/>
    <property type="molecule type" value="Genomic_DNA"/>
</dbReference>
<dbReference type="CDD" id="cd03257">
    <property type="entry name" value="ABC_NikE_OppD_transporters"/>
    <property type="match status" value="1"/>
</dbReference>
<dbReference type="GeneID" id="75007711"/>
<dbReference type="Gene3D" id="3.40.50.300">
    <property type="entry name" value="P-loop containing nucleotide triphosphate hydrolases"/>
    <property type="match status" value="1"/>
</dbReference>
<name>A0A7Y4P9H5_9CORY</name>
<evidence type="ECO:0000256" key="5">
    <source>
        <dbReference type="ARBA" id="ARBA00022741"/>
    </source>
</evidence>
<comment type="subcellular location">
    <subcellularLocation>
        <location evidence="1">Cell membrane</location>
        <topology evidence="1">Peripheral membrane protein</topology>
    </subcellularLocation>
</comment>
<evidence type="ECO:0000256" key="6">
    <source>
        <dbReference type="ARBA" id="ARBA00022840"/>
    </source>
</evidence>
<dbReference type="GO" id="GO:0005886">
    <property type="term" value="C:plasma membrane"/>
    <property type="evidence" value="ECO:0007669"/>
    <property type="project" value="UniProtKB-SubCell"/>
</dbReference>
<evidence type="ECO:0000256" key="3">
    <source>
        <dbReference type="ARBA" id="ARBA00022448"/>
    </source>
</evidence>
<dbReference type="PANTHER" id="PTHR43297">
    <property type="entry name" value="OLIGOPEPTIDE TRANSPORT ATP-BINDING PROTEIN APPD"/>
    <property type="match status" value="1"/>
</dbReference>
<dbReference type="PROSITE" id="PS00211">
    <property type="entry name" value="ABC_TRANSPORTER_1"/>
    <property type="match status" value="1"/>
</dbReference>
<dbReference type="GO" id="GO:0005524">
    <property type="term" value="F:ATP binding"/>
    <property type="evidence" value="ECO:0007669"/>
    <property type="project" value="UniProtKB-KW"/>
</dbReference>
<reference evidence="8 9" key="1">
    <citation type="journal article" date="2014" name="BMC Vet. Res.">
        <title>First report of Corynebacterium pseudotuberculosis from caseous lymphadenitis lesions in Black Alentejano pig (Sus scrofa domesticus).</title>
        <authorList>
            <person name="Oliveira M."/>
            <person name="Barroco C."/>
            <person name="Mottola C."/>
            <person name="Santos R."/>
            <person name="Lemsaddek A."/>
            <person name="Tavares L."/>
            <person name="Semedo-Lemsaddek T."/>
        </authorList>
    </citation>
    <scope>NUCLEOTIDE SEQUENCE [LARGE SCALE GENOMIC DNA]</scope>
    <source>
        <strain evidence="8 9">PO100/5</strain>
    </source>
</reference>
<dbReference type="SMART" id="SM00382">
    <property type="entry name" value="AAA"/>
    <property type="match status" value="1"/>
</dbReference>
<dbReference type="Proteomes" id="UP000195652">
    <property type="component" value="Chromosome"/>
</dbReference>
<evidence type="ECO:0000313" key="9">
    <source>
        <dbReference type="Proteomes" id="UP000195652"/>
    </source>
</evidence>
<reference evidence="8 9" key="3">
    <citation type="journal article" date="2020" name="Int. J. Syst. Evol. Microbiol.">
        <title>Corynebacterium silvaticum sp. nov., a unique group of NTTB corynebacteria in wild boar and roe deer.</title>
        <authorList>
            <person name="Dangel A."/>
            <person name="Berger A."/>
            <person name="Rau J."/>
            <person name="Eisenberg T."/>
            <person name="Kampfer P."/>
            <person name="Margos G."/>
            <person name="Contzen M."/>
            <person name="Busse H.J."/>
            <person name="Konrad R."/>
            <person name="Peters M."/>
            <person name="Sting R."/>
            <person name="Sing A."/>
        </authorList>
    </citation>
    <scope>NUCLEOTIDE SEQUENCE [LARGE SCALE GENOMIC DNA]</scope>
    <source>
        <strain evidence="8 9">PO100/5</strain>
    </source>
</reference>
<evidence type="ECO:0000256" key="1">
    <source>
        <dbReference type="ARBA" id="ARBA00004202"/>
    </source>
</evidence>
<dbReference type="InterPro" id="IPR050388">
    <property type="entry name" value="ABC_Ni/Peptide_Import"/>
</dbReference>
<keyword evidence="6 8" id="KW-0067">ATP-binding</keyword>
<dbReference type="InterPro" id="IPR017871">
    <property type="entry name" value="ABC_transporter-like_CS"/>
</dbReference>
<protein>
    <submittedName>
        <fullName evidence="8">Dipeptide/oligopeptide/nickel ABC transporter ATP-binding protein</fullName>
    </submittedName>
</protein>
<comment type="similarity">
    <text evidence="2">Belongs to the ABC transporter superfamily.</text>
</comment>
<keyword evidence="4" id="KW-1003">Cell membrane</keyword>
<keyword evidence="7" id="KW-0472">Membrane</keyword>
<dbReference type="SUPFAM" id="SSF52540">
    <property type="entry name" value="P-loop containing nucleoside triphosphate hydrolases"/>
    <property type="match status" value="1"/>
</dbReference>
<dbReference type="OrthoDB" id="8036461at2"/>
<dbReference type="InterPro" id="IPR003439">
    <property type="entry name" value="ABC_transporter-like_ATP-bd"/>
</dbReference>
<evidence type="ECO:0000313" key="8">
    <source>
        <dbReference type="EMBL" id="ARU46028.1"/>
    </source>
</evidence>
<keyword evidence="9" id="KW-1185">Reference proteome</keyword>
<dbReference type="RefSeq" id="WP_087453850.1">
    <property type="nucleotide sequence ID" value="NZ_CP021417.2"/>
</dbReference>
<accession>A0A7Y4P9H5</accession>
<evidence type="ECO:0000256" key="2">
    <source>
        <dbReference type="ARBA" id="ARBA00005417"/>
    </source>
</evidence>
<dbReference type="PANTHER" id="PTHR43297:SF2">
    <property type="entry name" value="DIPEPTIDE TRANSPORT ATP-BINDING PROTEIN DPPD"/>
    <property type="match status" value="1"/>
</dbReference>
<dbReference type="KEGG" id="csil:CBE74_05485"/>
<sequence length="216" mass="23290">MLLLDVSSLSVTYPGAVKPVVKDFDLKVREGEFVGLMGSSGSGKATIIRSIFGNLPAGTSVEGTILFSGTPMGAHRWWRDISLVPQSSMSSLNPSFRIGTTIEETCKANNVDFSHRRICELLDVVELAPNVAEQFPHELSGGMRQRVCIALALACNPRMVVLDEATTGLDVLVEAHIVAPLDRLRKHLGLSAILVSHDPRIMSALVDSVVSLEEGQ</sequence>
<keyword evidence="5" id="KW-0547">Nucleotide-binding</keyword>
<dbReference type="Pfam" id="PF00005">
    <property type="entry name" value="ABC_tran"/>
    <property type="match status" value="1"/>
</dbReference>
<organism evidence="8 9">
    <name type="scientific">Corynebacterium silvaticum</name>
    <dbReference type="NCBI Taxonomy" id="2320431"/>
    <lineage>
        <taxon>Bacteria</taxon>
        <taxon>Bacillati</taxon>
        <taxon>Actinomycetota</taxon>
        <taxon>Actinomycetes</taxon>
        <taxon>Mycobacteriales</taxon>
        <taxon>Corynebacteriaceae</taxon>
        <taxon>Corynebacterium</taxon>
    </lineage>
</organism>
<evidence type="ECO:0000256" key="7">
    <source>
        <dbReference type="ARBA" id="ARBA00023136"/>
    </source>
</evidence>
<dbReference type="AlphaFoldDB" id="A0A7Y4P9H5"/>
<dbReference type="GO" id="GO:0016887">
    <property type="term" value="F:ATP hydrolysis activity"/>
    <property type="evidence" value="ECO:0007669"/>
    <property type="project" value="InterPro"/>
</dbReference>
<evidence type="ECO:0000256" key="4">
    <source>
        <dbReference type="ARBA" id="ARBA00022475"/>
    </source>
</evidence>
<dbReference type="PROSITE" id="PS50893">
    <property type="entry name" value="ABC_TRANSPORTER_2"/>
    <property type="match status" value="1"/>
</dbReference>
<dbReference type="InterPro" id="IPR027417">
    <property type="entry name" value="P-loop_NTPase"/>
</dbReference>
<keyword evidence="3" id="KW-0813">Transport</keyword>
<reference evidence="8 9" key="2">
    <citation type="journal article" date="2020" name="Antonie Van Leeuwenhoek">
        <title>Phylogenomic characterisation of a novel corynebacterial species pathogenic to animals.</title>
        <authorList>
            <person name="Moller J."/>
            <person name="Musella L."/>
            <person name="Melnikov V."/>
            <person name="Geissdorfer W."/>
            <person name="Burkovski A."/>
            <person name="Sangal V."/>
        </authorList>
    </citation>
    <scope>NUCLEOTIDE SEQUENCE [LARGE SCALE GENOMIC DNA]</scope>
    <source>
        <strain evidence="8 9">PO100/5</strain>
    </source>
</reference>
<proteinExistence type="inferred from homology"/>
<dbReference type="InterPro" id="IPR003593">
    <property type="entry name" value="AAA+_ATPase"/>
</dbReference>
<gene>
    <name evidence="8" type="ORF">CBE74_05485</name>
</gene>
<reference evidence="8 9" key="4">
    <citation type="journal article" date="2020" name="PLoS ONE">
        <title>Taxonomic classification of strain PO100/5 shows a broader geographic distribution and genetic markers of the recently described Corynebacterium silvaticum.</title>
        <authorList>
            <person name="Viana M.V.C."/>
            <person name="Profeta R."/>
            <person name="da Silva A.L."/>
            <person name="Hurtado R."/>
            <person name="Cerqueira J.C."/>
            <person name="Ribeiro B.F.S."/>
            <person name="Almeida M.O."/>
            <person name="Morais-Rodrigues F."/>
            <person name="Soares S.C."/>
            <person name="Oliveira M."/>
            <person name="Tavares L."/>
            <person name="Figueiredo H."/>
            <person name="Wattam A.R."/>
            <person name="Barh D."/>
            <person name="Ghosh P."/>
            <person name="Silva A."/>
            <person name="Azevedo V."/>
        </authorList>
    </citation>
    <scope>NUCLEOTIDE SEQUENCE [LARGE SCALE GENOMIC DNA]</scope>
    <source>
        <strain evidence="8 9">PO100/5</strain>
    </source>
</reference>